<feature type="compositionally biased region" description="Acidic residues" evidence="5">
    <location>
        <begin position="465"/>
        <end position="478"/>
    </location>
</feature>
<dbReference type="InterPro" id="IPR006792">
    <property type="entry name" value="Vicilin_N"/>
</dbReference>
<feature type="region of interest" description="Disordered" evidence="5">
    <location>
        <begin position="1020"/>
        <end position="1058"/>
    </location>
</feature>
<evidence type="ECO:0000256" key="1">
    <source>
        <dbReference type="ARBA" id="ARBA00022729"/>
    </source>
</evidence>
<proteinExistence type="inferred from homology"/>
<dbReference type="Gene3D" id="2.60.120.10">
    <property type="entry name" value="Jelly Rolls"/>
    <property type="match status" value="4"/>
</dbReference>
<dbReference type="InterPro" id="IPR050253">
    <property type="entry name" value="Seed_Storage-Functional"/>
</dbReference>
<feature type="region of interest" description="Disordered" evidence="5">
    <location>
        <begin position="831"/>
        <end position="854"/>
    </location>
</feature>
<protein>
    <recommendedName>
        <fullName evidence="7">Cupin type-1 domain-containing protein</fullName>
    </recommendedName>
</protein>
<evidence type="ECO:0000259" key="7">
    <source>
        <dbReference type="SMART" id="SM00835"/>
    </source>
</evidence>
<evidence type="ECO:0000256" key="5">
    <source>
        <dbReference type="SAM" id="MobiDB-lite"/>
    </source>
</evidence>
<dbReference type="InterPro" id="IPR011051">
    <property type="entry name" value="RmlC_Cupin_sf"/>
</dbReference>
<dbReference type="Pfam" id="PF00190">
    <property type="entry name" value="Cupin_1"/>
    <property type="match status" value="4"/>
</dbReference>
<dbReference type="SMART" id="SM00835">
    <property type="entry name" value="Cupin_1"/>
    <property type="match status" value="4"/>
</dbReference>
<keyword evidence="4" id="KW-0175">Coiled coil</keyword>
<name>A0A7J9GX03_9ROSI</name>
<sequence length="1308" mass="153922">MVRNKSACVVLLFSLFLSFGLLCSAKDFPGRRGDDDPSKRYEDCRRRCEWDTRGQKEQQQCEESCKSQYGEKDQPQRHRPEDPQRRYEECQQECRQQEERQQPQCQQRCLKRFEQEQQQSQRQFQECQQRCHQQEQRPEKKQQCVRECREKYQENPWRGEREEEAEEEETEEGEQEQSHNPFLFHRRSFQSRFREEHGNFRVLQRFASRHPILRGINEFRLSILEANPNTFVLPHHCDAEKIYLVTNGRGTLTFLTHENKESYNIVPGVVVRVPAGSTVYLANQDNKEKLIIAVLHRPVNNPGQFEEFFPAGSQRPQSYLRAFSREILEPAFNTRSEQLDELFGGRQSRRRQQGQGMFRKASQEQIRALSQEATSPREKSGERFAFNLLSQNPRYSNQNGRFFEACPREFRQLRDINVTVSALQLNQGSIFVPHYNSKATFVILVTEGNGYAEMVSPHLPRQSSYEEEEEEEEEEKEQEEERRSGQYRKIRSRLSRGDIFVVPANFPVTFVASQNQNLRMTGFGLYNQNINPDHNQRIFVAGKINHVRQWDSQAKELAFGVSSSLSLSRMELMKSFLHEDIRRMLIPTLKLYRGKVSQRNKFQATYANLLTVAWSGYRSSCGMWDNFCLEEMCCESRYLLCERLILFASSTFYKYITSLCYYHRALKNTELIVIMVRNKSVFVVLLFSLFLSFGLLCSAKDFPGRRSEDDPQQRYEDCRKRCQLETRGQTEQDKCEDRCETQFKEEQQREGEDPQRRYQDCRQHCQQEERRLRPHCEQSCREQYEKQQQQQPDKRFKECQQRCQWQEQRPERKQQCVKECREQYQEDPWKGERENKWREEEEEESDEGEQQQRNNPYYFHRRSFQERFREEHGNFRVLQRFADKHHLLRGINEFRIAILEANPNTFVLPHHCDAEKIYVVTNGRGTITFVTHENKESYNVVPGVVVRIPAGSTVYLANQDNREKLTIAVLHRPVNNPGQFQKFFPAGQENPQSYLRIFSREILEAVFNTRSEQLDELFGGRQSHRRQQGQGMFRKASQEQIRALSQGATSPRGKGSEGYAFNLLNQTPRYSNQNGRLYEACPRNFQQQLREVDSSVVAFEINKGSIFVPHYNSKATFVVLVTEGNGHVEMVCPHLSRQSSHWSSREEEEQEEQEDERRSGQYKRVRAQLSTGDLFVVPAGHPVTFVASQNEDLGLLGFGLYNGQDNKRIFVAGKTNNVRQWDRQAKELAFGVESRLVDEVFNNNPQESYFVSGQSRRGFDERRGSNNPLSPFLDFARLLASRQKWNLDHGLLTQHSIGAWSYGVVSMK</sequence>
<evidence type="ECO:0000256" key="6">
    <source>
        <dbReference type="SAM" id="SignalP"/>
    </source>
</evidence>
<dbReference type="CDD" id="cd02245">
    <property type="entry name" value="cupin_7S_vicilin-like_C"/>
    <property type="match status" value="2"/>
</dbReference>
<evidence type="ECO:0000256" key="4">
    <source>
        <dbReference type="SAM" id="Coils"/>
    </source>
</evidence>
<feature type="coiled-coil region" evidence="4">
    <location>
        <begin position="110"/>
        <end position="137"/>
    </location>
</feature>
<feature type="region of interest" description="Disordered" evidence="5">
    <location>
        <begin position="65"/>
        <end position="84"/>
    </location>
</feature>
<dbReference type="Proteomes" id="UP000593560">
    <property type="component" value="Unassembled WGS sequence"/>
</dbReference>
<feature type="region of interest" description="Disordered" evidence="5">
    <location>
        <begin position="1137"/>
        <end position="1163"/>
    </location>
</feature>
<feature type="domain" description="Cupin type-1" evidence="7">
    <location>
        <begin position="1061"/>
        <end position="1238"/>
    </location>
</feature>
<dbReference type="EMBL" id="JABFAD010000006">
    <property type="protein sequence ID" value="MBA0801315.1"/>
    <property type="molecule type" value="Genomic_DNA"/>
</dbReference>
<evidence type="ECO:0000313" key="9">
    <source>
        <dbReference type="Proteomes" id="UP000593560"/>
    </source>
</evidence>
<feature type="signal peptide" evidence="6">
    <location>
        <begin position="1"/>
        <end position="25"/>
    </location>
</feature>
<reference evidence="8 9" key="1">
    <citation type="journal article" date="2019" name="Genome Biol. Evol.">
        <title>Insights into the evolution of the New World diploid cottons (Gossypium, subgenus Houzingenia) based on genome sequencing.</title>
        <authorList>
            <person name="Grover C.E."/>
            <person name="Arick M.A. 2nd"/>
            <person name="Thrash A."/>
            <person name="Conover J.L."/>
            <person name="Sanders W.S."/>
            <person name="Peterson D.G."/>
            <person name="Frelichowski J.E."/>
            <person name="Scheffler J.A."/>
            <person name="Scheffler B.E."/>
            <person name="Wendel J.F."/>
        </authorList>
    </citation>
    <scope>NUCLEOTIDE SEQUENCE [LARGE SCALE GENOMIC DNA]</scope>
    <source>
        <strain evidence="8">0</strain>
        <tissue evidence="8">Leaf</tissue>
    </source>
</reference>
<accession>A0A7J9GX03</accession>
<dbReference type="InterPro" id="IPR014710">
    <property type="entry name" value="RmlC-like_jellyroll"/>
</dbReference>
<comment type="caution">
    <text evidence="8">The sequence shown here is derived from an EMBL/GenBank/DDBJ whole genome shotgun (WGS) entry which is preliminary data.</text>
</comment>
<keyword evidence="2" id="KW-0758">Storage protein</keyword>
<feature type="region of interest" description="Disordered" evidence="5">
    <location>
        <begin position="455"/>
        <end position="486"/>
    </location>
</feature>
<keyword evidence="2" id="KW-0708">Seed storage protein</keyword>
<feature type="compositionally biased region" description="Acidic residues" evidence="5">
    <location>
        <begin position="840"/>
        <end position="849"/>
    </location>
</feature>
<keyword evidence="1 6" id="KW-0732">Signal</keyword>
<dbReference type="PANTHER" id="PTHR31189">
    <property type="entry name" value="OS03G0336100 PROTEIN-RELATED"/>
    <property type="match status" value="1"/>
</dbReference>
<comment type="similarity">
    <text evidence="3">Belongs to the 7S seed storage protein family.</text>
</comment>
<dbReference type="SUPFAM" id="SSF51182">
    <property type="entry name" value="RmlC-like cupins"/>
    <property type="match status" value="2"/>
</dbReference>
<feature type="domain" description="Cupin type-1" evidence="7">
    <location>
        <begin position="857"/>
        <end position="1015"/>
    </location>
</feature>
<dbReference type="OrthoDB" id="1912756at2759"/>
<organism evidence="8 9">
    <name type="scientific">Gossypium harknessii</name>
    <dbReference type="NCBI Taxonomy" id="34285"/>
    <lineage>
        <taxon>Eukaryota</taxon>
        <taxon>Viridiplantae</taxon>
        <taxon>Streptophyta</taxon>
        <taxon>Embryophyta</taxon>
        <taxon>Tracheophyta</taxon>
        <taxon>Spermatophyta</taxon>
        <taxon>Magnoliopsida</taxon>
        <taxon>eudicotyledons</taxon>
        <taxon>Gunneridae</taxon>
        <taxon>Pentapetalae</taxon>
        <taxon>rosids</taxon>
        <taxon>malvids</taxon>
        <taxon>Malvales</taxon>
        <taxon>Malvaceae</taxon>
        <taxon>Malvoideae</taxon>
        <taxon>Gossypium</taxon>
    </lineage>
</organism>
<dbReference type="InterPro" id="IPR006045">
    <property type="entry name" value="Cupin_1"/>
</dbReference>
<dbReference type="Pfam" id="PF04702">
    <property type="entry name" value="Vicilin_N"/>
    <property type="match status" value="2"/>
</dbReference>
<evidence type="ECO:0000256" key="3">
    <source>
        <dbReference type="ARBA" id="ARBA00023597"/>
    </source>
</evidence>
<feature type="compositionally biased region" description="Acidic residues" evidence="5">
    <location>
        <begin position="162"/>
        <end position="175"/>
    </location>
</feature>
<dbReference type="PANTHER" id="PTHR31189:SF41">
    <property type="entry name" value="VICILIN C72"/>
    <property type="match status" value="1"/>
</dbReference>
<dbReference type="Gene3D" id="6.10.250.890">
    <property type="match status" value="3"/>
</dbReference>
<dbReference type="CDD" id="cd02244">
    <property type="entry name" value="cupin_7S_vicilin-like_N"/>
    <property type="match status" value="2"/>
</dbReference>
<gene>
    <name evidence="8" type="ORF">Gohar_011688</name>
</gene>
<dbReference type="GO" id="GO:0045735">
    <property type="term" value="F:nutrient reservoir activity"/>
    <property type="evidence" value="ECO:0007669"/>
    <property type="project" value="UniProtKB-KW"/>
</dbReference>
<evidence type="ECO:0000256" key="2">
    <source>
        <dbReference type="ARBA" id="ARBA00023129"/>
    </source>
</evidence>
<feature type="non-terminal residue" evidence="8">
    <location>
        <position position="1"/>
    </location>
</feature>
<feature type="region of interest" description="Disordered" evidence="5">
    <location>
        <begin position="156"/>
        <end position="179"/>
    </location>
</feature>
<feature type="domain" description="Cupin type-1" evidence="7">
    <location>
        <begin position="181"/>
        <end position="340"/>
    </location>
</feature>
<evidence type="ECO:0000313" key="8">
    <source>
        <dbReference type="EMBL" id="MBA0801315.1"/>
    </source>
</evidence>
<keyword evidence="9" id="KW-1185">Reference proteome</keyword>
<feature type="domain" description="Cupin type-1" evidence="7">
    <location>
        <begin position="386"/>
        <end position="573"/>
    </location>
</feature>
<feature type="chain" id="PRO_5029577952" description="Cupin type-1 domain-containing protein" evidence="6">
    <location>
        <begin position="26"/>
        <end position="1308"/>
    </location>
</feature>